<dbReference type="AlphaFoldDB" id="A0A1Z9YXT1"/>
<dbReference type="EMBL" id="NEXX01000003">
    <property type="protein sequence ID" value="OUY07029.1"/>
    <property type="molecule type" value="Genomic_DNA"/>
</dbReference>
<sequence length="96" mass="10727">MNAKVDIKNLTQAQLGPDQVMVSKSHLEALIALCNEMEGAFIELSILFSSIQKTSECYRAQTLGDLGAIRANHWQEQWAEEVLSPRVHFSNVLNKA</sequence>
<dbReference type="Proteomes" id="UP000196536">
    <property type="component" value="Unassembled WGS sequence"/>
</dbReference>
<reference evidence="1 2" key="1">
    <citation type="submission" date="2017-05" db="EMBL/GenBank/DDBJ databases">
        <title>Acinetobacter populi ANC 5415 (= PBJ7), whole genome shotgun sequencing project.</title>
        <authorList>
            <person name="Nemec A."/>
            <person name="Radolfova-Krizova L."/>
        </authorList>
    </citation>
    <scope>NUCLEOTIDE SEQUENCE [LARGE SCALE GENOMIC DNA]</scope>
    <source>
        <strain evidence="1 2">PBJ7</strain>
    </source>
</reference>
<keyword evidence="2" id="KW-1185">Reference proteome</keyword>
<evidence type="ECO:0000313" key="2">
    <source>
        <dbReference type="Proteomes" id="UP000196536"/>
    </source>
</evidence>
<evidence type="ECO:0000313" key="1">
    <source>
        <dbReference type="EMBL" id="OUY07029.1"/>
    </source>
</evidence>
<dbReference type="RefSeq" id="WP_087620630.1">
    <property type="nucleotide sequence ID" value="NZ_NEXX01000003.1"/>
</dbReference>
<proteinExistence type="predicted"/>
<gene>
    <name evidence="1" type="ORF">CAP51_10070</name>
</gene>
<accession>A0A1Z9YXT1</accession>
<organism evidence="1 2">
    <name type="scientific">Acinetobacter populi</name>
    <dbReference type="NCBI Taxonomy" id="1582270"/>
    <lineage>
        <taxon>Bacteria</taxon>
        <taxon>Pseudomonadati</taxon>
        <taxon>Pseudomonadota</taxon>
        <taxon>Gammaproteobacteria</taxon>
        <taxon>Moraxellales</taxon>
        <taxon>Moraxellaceae</taxon>
        <taxon>Acinetobacter</taxon>
    </lineage>
</organism>
<comment type="caution">
    <text evidence="1">The sequence shown here is derived from an EMBL/GenBank/DDBJ whole genome shotgun (WGS) entry which is preliminary data.</text>
</comment>
<name>A0A1Z9YXT1_9GAMM</name>
<protein>
    <submittedName>
        <fullName evidence="1">Uncharacterized protein</fullName>
    </submittedName>
</protein>